<proteinExistence type="inferred from homology"/>
<dbReference type="EMBL" id="AP011778">
    <property type="protein sequence ID" value="BAL57547.1"/>
    <property type="molecule type" value="Genomic_DNA"/>
</dbReference>
<dbReference type="GO" id="GO:0016811">
    <property type="term" value="F:hydrolase activity, acting on carbon-nitrogen (but not peptide) bonds, in linear amides"/>
    <property type="evidence" value="ECO:0007669"/>
    <property type="project" value="TreeGrafter"/>
</dbReference>
<protein>
    <submittedName>
        <fullName evidence="6">Creatininase</fullName>
    </submittedName>
</protein>
<evidence type="ECO:0000313" key="6">
    <source>
        <dbReference type="EMBL" id="BAL57547.1"/>
    </source>
</evidence>
<evidence type="ECO:0000256" key="5">
    <source>
        <dbReference type="ARBA" id="ARBA00024029"/>
    </source>
</evidence>
<dbReference type="PANTHER" id="PTHR35005">
    <property type="entry name" value="3-DEHYDRO-SCYLLO-INOSOSE HYDROLASE"/>
    <property type="match status" value="1"/>
</dbReference>
<dbReference type="SUPFAM" id="SSF102215">
    <property type="entry name" value="Creatininase"/>
    <property type="match status" value="1"/>
</dbReference>
<evidence type="ECO:0000256" key="1">
    <source>
        <dbReference type="ARBA" id="ARBA00001947"/>
    </source>
</evidence>
<dbReference type="GO" id="GO:0009231">
    <property type="term" value="P:riboflavin biosynthetic process"/>
    <property type="evidence" value="ECO:0007669"/>
    <property type="project" value="TreeGrafter"/>
</dbReference>
<dbReference type="Gene3D" id="3.40.50.10310">
    <property type="entry name" value="Creatininase"/>
    <property type="match status" value="1"/>
</dbReference>
<gene>
    <name evidence="6" type="ORF">HGMM_F51D07C28</name>
</gene>
<dbReference type="InterPro" id="IPR003785">
    <property type="entry name" value="Creatininase/forma_Hydrolase"/>
</dbReference>
<dbReference type="GO" id="GO:0046872">
    <property type="term" value="F:metal ion binding"/>
    <property type="evidence" value="ECO:0007669"/>
    <property type="project" value="UniProtKB-KW"/>
</dbReference>
<keyword evidence="3" id="KW-0378">Hydrolase</keyword>
<evidence type="ECO:0000256" key="4">
    <source>
        <dbReference type="ARBA" id="ARBA00022833"/>
    </source>
</evidence>
<evidence type="ECO:0000256" key="3">
    <source>
        <dbReference type="ARBA" id="ARBA00022801"/>
    </source>
</evidence>
<sequence length="254" mass="28407">MLERISWWKARELFQRTKVALVPVGSTEQHGPHLPLGTDFLTAHALAQSVARELNLICTPVVPIGVSEHHRQFWGTLWVSPETFRRYMKEIAQSLASHGVRRIVFVNGHGGNNASLQEICRELRAEKIFAVLWAWWLDPEVQKLTAELFRSRGTHAGAIETSIILAVDPSLVERSQLEAAARGASEIYATSRDGAQLPLDTIDFSQSGATLDPREASQEAGQKIFHTACERLRAIVQWLEHASEEELSVKPHLP</sequence>
<dbReference type="InterPro" id="IPR024087">
    <property type="entry name" value="Creatininase-like_sf"/>
</dbReference>
<organism evidence="6">
    <name type="scientific">uncultured Acetothermia bacterium</name>
    <dbReference type="NCBI Taxonomy" id="236499"/>
    <lineage>
        <taxon>Bacteria</taxon>
        <taxon>Candidatus Bipolaricaulota</taxon>
        <taxon>environmental samples</taxon>
    </lineage>
</organism>
<name>H5SN11_9BACT</name>
<dbReference type="AlphaFoldDB" id="H5SN11"/>
<reference evidence="6" key="1">
    <citation type="journal article" date="2005" name="Environ. Microbiol.">
        <title>Genetic and functional properties of uncultivated thermophilic crenarchaeotes from a subsurface gold mine as revealed by analysis of genome fragments.</title>
        <authorList>
            <person name="Nunoura T."/>
            <person name="Hirayama H."/>
            <person name="Takami H."/>
            <person name="Oida H."/>
            <person name="Nishi S."/>
            <person name="Shimamura S."/>
            <person name="Suzuki Y."/>
            <person name="Inagaki F."/>
            <person name="Takai K."/>
            <person name="Nealson K.H."/>
            <person name="Horikoshi K."/>
        </authorList>
    </citation>
    <scope>NUCLEOTIDE SEQUENCE</scope>
</reference>
<comment type="cofactor">
    <cofactor evidence="1">
        <name>Zn(2+)</name>
        <dbReference type="ChEBI" id="CHEBI:29105"/>
    </cofactor>
</comment>
<keyword evidence="4" id="KW-0862">Zinc</keyword>
<reference evidence="6" key="2">
    <citation type="journal article" date="2012" name="PLoS ONE">
        <title>A Deeply Branching Thermophilic Bacterium with an Ancient Acetyl-CoA Pathway Dominates a Subsurface Ecosystem.</title>
        <authorList>
            <person name="Takami H."/>
            <person name="Noguchi H."/>
            <person name="Takaki Y."/>
            <person name="Uchiyama I."/>
            <person name="Toyoda A."/>
            <person name="Nishi S."/>
            <person name="Chee G.-J."/>
            <person name="Arai W."/>
            <person name="Nunoura T."/>
            <person name="Itoh T."/>
            <person name="Hattori M."/>
            <person name="Takai K."/>
        </authorList>
    </citation>
    <scope>NUCLEOTIDE SEQUENCE</scope>
</reference>
<evidence type="ECO:0000256" key="2">
    <source>
        <dbReference type="ARBA" id="ARBA00022723"/>
    </source>
</evidence>
<dbReference type="Pfam" id="PF02633">
    <property type="entry name" value="Creatininase"/>
    <property type="match status" value="1"/>
</dbReference>
<accession>H5SN11</accession>
<dbReference type="PANTHER" id="PTHR35005:SF1">
    <property type="entry name" value="2-AMINO-5-FORMYLAMINO-6-RIBOSYLAMINOPYRIMIDIN-4(3H)-ONE 5'-MONOPHOSPHATE DEFORMYLASE"/>
    <property type="match status" value="1"/>
</dbReference>
<comment type="similarity">
    <text evidence="5">Belongs to the creatininase superfamily.</text>
</comment>
<keyword evidence="2" id="KW-0479">Metal-binding</keyword>